<organism evidence="2 3">
    <name type="scientific">Datura stramonium</name>
    <name type="common">Jimsonweed</name>
    <name type="synonym">Common thornapple</name>
    <dbReference type="NCBI Taxonomy" id="4076"/>
    <lineage>
        <taxon>Eukaryota</taxon>
        <taxon>Viridiplantae</taxon>
        <taxon>Streptophyta</taxon>
        <taxon>Embryophyta</taxon>
        <taxon>Tracheophyta</taxon>
        <taxon>Spermatophyta</taxon>
        <taxon>Magnoliopsida</taxon>
        <taxon>eudicotyledons</taxon>
        <taxon>Gunneridae</taxon>
        <taxon>Pentapetalae</taxon>
        <taxon>asterids</taxon>
        <taxon>lamiids</taxon>
        <taxon>Solanales</taxon>
        <taxon>Solanaceae</taxon>
        <taxon>Solanoideae</taxon>
        <taxon>Datureae</taxon>
        <taxon>Datura</taxon>
    </lineage>
</organism>
<proteinExistence type="predicted"/>
<protein>
    <recommendedName>
        <fullName evidence="1">Signal transduction histidine kinase dimerisation/phosphoacceptor domain-containing protein</fullName>
    </recommendedName>
</protein>
<comment type="caution">
    <text evidence="2">The sequence shown here is derived from an EMBL/GenBank/DDBJ whole genome shotgun (WGS) entry which is preliminary data.</text>
</comment>
<accession>A0ABS8T3E7</accession>
<keyword evidence="3" id="KW-1185">Reference proteome</keyword>
<dbReference type="CDD" id="cd00082">
    <property type="entry name" value="HisKA"/>
    <property type="match status" value="1"/>
</dbReference>
<gene>
    <name evidence="2" type="ORF">HAX54_002109</name>
</gene>
<name>A0ABS8T3E7_DATST</name>
<dbReference type="Proteomes" id="UP000823775">
    <property type="component" value="Unassembled WGS sequence"/>
</dbReference>
<evidence type="ECO:0000313" key="3">
    <source>
        <dbReference type="Proteomes" id="UP000823775"/>
    </source>
</evidence>
<sequence length="230" mass="26504">MANICQEVKNPLDDMCCTSSLLEATNLTENQKQYLEASAACERQMSKIIRMMLWKTSRMVHLTIDKEEFFLGVQYSEACIELCKEMNLKVVDLGLQFRKEKLQSCTSSEATEKEVLFSDERVGLHLSGNKESSGWYVLYKLIVGGHTFDRNQKLYLEASAACDWQMSKITRMVLWKTLRMGRLGFRLAEPCSFCSHYLLNCPPADEAKFVKIQVFRDLYRAVQRDESEGC</sequence>
<reference evidence="2 3" key="1">
    <citation type="journal article" date="2021" name="BMC Genomics">
        <title>Datura genome reveals duplications of psychoactive alkaloid biosynthetic genes and high mutation rate following tissue culture.</title>
        <authorList>
            <person name="Rajewski A."/>
            <person name="Carter-House D."/>
            <person name="Stajich J."/>
            <person name="Litt A."/>
        </authorList>
    </citation>
    <scope>NUCLEOTIDE SEQUENCE [LARGE SCALE GENOMIC DNA]</scope>
    <source>
        <strain evidence="2">AR-01</strain>
    </source>
</reference>
<evidence type="ECO:0000259" key="1">
    <source>
        <dbReference type="Pfam" id="PF00512"/>
    </source>
</evidence>
<dbReference type="EMBL" id="JACEIK010001094">
    <property type="protein sequence ID" value="MCD7465899.1"/>
    <property type="molecule type" value="Genomic_DNA"/>
</dbReference>
<evidence type="ECO:0000313" key="2">
    <source>
        <dbReference type="EMBL" id="MCD7465899.1"/>
    </source>
</evidence>
<dbReference type="InterPro" id="IPR003661">
    <property type="entry name" value="HisK_dim/P_dom"/>
</dbReference>
<dbReference type="Pfam" id="PF00512">
    <property type="entry name" value="HisKA"/>
    <property type="match status" value="1"/>
</dbReference>
<feature type="domain" description="Signal transduction histidine kinase dimerisation/phosphoacceptor" evidence="1">
    <location>
        <begin position="2"/>
        <end position="53"/>
    </location>
</feature>